<name>A0ABS2PAB5_9BACL</name>
<feature type="transmembrane region" description="Helical" evidence="1">
    <location>
        <begin position="42"/>
        <end position="65"/>
    </location>
</feature>
<dbReference type="Proteomes" id="UP000741863">
    <property type="component" value="Unassembled WGS sequence"/>
</dbReference>
<sequence length="136" mass="15552">MKTLLPHVAIKKHGNWISPVQYEAYKEAYFEYDRDDHYSFRFINAGFIAELVFILVCVPIFNVVIGYPPLSISLLLTALVIYFVYLGMSIVMTIRTRNPWGDFGAMWHISKLQSSILIMLSIAIKASLLVYSISLV</sequence>
<keyword evidence="3" id="KW-1185">Reference proteome</keyword>
<keyword evidence="1" id="KW-0812">Transmembrane</keyword>
<keyword evidence="1" id="KW-0472">Membrane</keyword>
<feature type="transmembrane region" description="Helical" evidence="1">
    <location>
        <begin position="115"/>
        <end position="134"/>
    </location>
</feature>
<evidence type="ECO:0000313" key="2">
    <source>
        <dbReference type="EMBL" id="MBM7632362.1"/>
    </source>
</evidence>
<proteinExistence type="predicted"/>
<dbReference type="RefSeq" id="WP_204696540.1">
    <property type="nucleotide sequence ID" value="NZ_JAFBEC010000003.1"/>
</dbReference>
<feature type="transmembrane region" description="Helical" evidence="1">
    <location>
        <begin position="71"/>
        <end position="94"/>
    </location>
</feature>
<gene>
    <name evidence="2" type="ORF">JOD17_001455</name>
</gene>
<comment type="caution">
    <text evidence="2">The sequence shown here is derived from an EMBL/GenBank/DDBJ whole genome shotgun (WGS) entry which is preliminary data.</text>
</comment>
<protein>
    <submittedName>
        <fullName evidence="2">Uncharacterized protein</fullName>
    </submittedName>
</protein>
<keyword evidence="1" id="KW-1133">Transmembrane helix</keyword>
<accession>A0ABS2PAB5</accession>
<evidence type="ECO:0000256" key="1">
    <source>
        <dbReference type="SAM" id="Phobius"/>
    </source>
</evidence>
<reference evidence="2 3" key="1">
    <citation type="submission" date="2021-01" db="EMBL/GenBank/DDBJ databases">
        <title>Genomic Encyclopedia of Type Strains, Phase IV (KMG-IV): sequencing the most valuable type-strain genomes for metagenomic binning, comparative biology and taxonomic classification.</title>
        <authorList>
            <person name="Goeker M."/>
        </authorList>
    </citation>
    <scope>NUCLEOTIDE SEQUENCE [LARGE SCALE GENOMIC DNA]</scope>
    <source>
        <strain evidence="2 3">DSM 25540</strain>
    </source>
</reference>
<evidence type="ECO:0000313" key="3">
    <source>
        <dbReference type="Proteomes" id="UP000741863"/>
    </source>
</evidence>
<organism evidence="2 3">
    <name type="scientific">Geomicrobium sediminis</name>
    <dbReference type="NCBI Taxonomy" id="1347788"/>
    <lineage>
        <taxon>Bacteria</taxon>
        <taxon>Bacillati</taxon>
        <taxon>Bacillota</taxon>
        <taxon>Bacilli</taxon>
        <taxon>Bacillales</taxon>
        <taxon>Geomicrobium</taxon>
    </lineage>
</organism>
<dbReference type="EMBL" id="JAFBEC010000003">
    <property type="protein sequence ID" value="MBM7632362.1"/>
    <property type="molecule type" value="Genomic_DNA"/>
</dbReference>